<reference evidence="8 9" key="1">
    <citation type="submission" date="2014-05" db="EMBL/GenBank/DDBJ databases">
        <authorList>
            <person name="Daugherty S.C."/>
            <person name="Tallon L.J."/>
            <person name="Sadzewicz L."/>
            <person name="Kilian M."/>
            <person name="Tettelin H."/>
        </authorList>
    </citation>
    <scope>NUCLEOTIDE SEQUENCE [LARGE SCALE GENOMIC DNA]</scope>
    <source>
        <strain evidence="8 9">SK629</strain>
    </source>
</reference>
<feature type="transmembrane region" description="Helical" evidence="6">
    <location>
        <begin position="138"/>
        <end position="163"/>
    </location>
</feature>
<keyword evidence="3 6" id="KW-0812">Transmembrane</keyword>
<comment type="caution">
    <text evidence="8">The sequence shown here is derived from an EMBL/GenBank/DDBJ whole genome shotgun (WGS) entry which is preliminary data.</text>
</comment>
<feature type="transmembrane region" description="Helical" evidence="6">
    <location>
        <begin position="12"/>
        <end position="37"/>
    </location>
</feature>
<dbReference type="EMBL" id="JPFU01000014">
    <property type="protein sequence ID" value="KEQ34101.1"/>
    <property type="molecule type" value="Genomic_DNA"/>
</dbReference>
<organism evidence="8 9">
    <name type="scientific">Streptococcus mitis</name>
    <dbReference type="NCBI Taxonomy" id="28037"/>
    <lineage>
        <taxon>Bacteria</taxon>
        <taxon>Bacillati</taxon>
        <taxon>Bacillota</taxon>
        <taxon>Bacilli</taxon>
        <taxon>Lactobacillales</taxon>
        <taxon>Streptococcaceae</taxon>
        <taxon>Streptococcus</taxon>
        <taxon>Streptococcus mitis group</taxon>
    </lineage>
</organism>
<evidence type="ECO:0000256" key="2">
    <source>
        <dbReference type="ARBA" id="ARBA00022448"/>
    </source>
</evidence>
<evidence type="ECO:0000256" key="6">
    <source>
        <dbReference type="SAM" id="Phobius"/>
    </source>
</evidence>
<feature type="transmembrane region" description="Helical" evidence="6">
    <location>
        <begin position="332"/>
        <end position="354"/>
    </location>
</feature>
<dbReference type="Gene3D" id="1.20.1250.20">
    <property type="entry name" value="MFS general substrate transporter like domains"/>
    <property type="match status" value="1"/>
</dbReference>
<feature type="transmembrane region" description="Helical" evidence="6">
    <location>
        <begin position="49"/>
        <end position="66"/>
    </location>
</feature>
<dbReference type="PANTHER" id="PTHR42718">
    <property type="entry name" value="MAJOR FACILITATOR SUPERFAMILY MULTIDRUG TRANSPORTER MFSC"/>
    <property type="match status" value="1"/>
</dbReference>
<dbReference type="OrthoDB" id="9816041at2"/>
<evidence type="ECO:0000313" key="9">
    <source>
        <dbReference type="Proteomes" id="UP000028090"/>
    </source>
</evidence>
<dbReference type="InterPro" id="IPR020846">
    <property type="entry name" value="MFS_dom"/>
</dbReference>
<dbReference type="InterPro" id="IPR011701">
    <property type="entry name" value="MFS"/>
</dbReference>
<sequence length="456" mass="49311">MKKTNTKAPAYLLFILSLGYIMAVLDTTGVVLAVPHIETAMSVSLEQSIWIINAYTLALGSLLLLSGNLTTKYGAKRILLIGMTIFTLSSFGCSFSPNIETLIILRFIQGFGASLFMPSSLALLFISYPDSTKRARMLGIWTAIISVATGTGSFIGGLIINYFGWRGIFLVNIPFGILTVISILLLVKNNIANLKTRIDIFSNIFLVTTIGSLVIYLVEGNQYGYSNSNLLLFLLLFILFAIGLVVHDKKSKAPIVPHQLLKNAKFIVSNLLGLVVNISLYGIVLVLGLYFQTYLNLSSMVSGLLILPGMIVLIIGNLFYAHAVKRFSVGSLATVSIIFAIVGAAGIFGIGVLFHEIQLYILIPLFSLMSLGIGVLTPATTTILMEAAGQELSGIAGATLNANKQIGGLFGTTIMGIVTTNLSHDWNIVIVIAFLVNVIMYIATWLIASRYLYGKE</sequence>
<gene>
    <name evidence="8" type="ORF">SK629_1875</name>
</gene>
<dbReference type="GO" id="GO:0005886">
    <property type="term" value="C:plasma membrane"/>
    <property type="evidence" value="ECO:0007669"/>
    <property type="project" value="UniProtKB-SubCell"/>
</dbReference>
<feature type="transmembrane region" description="Helical" evidence="6">
    <location>
        <begin position="267"/>
        <end position="291"/>
    </location>
</feature>
<dbReference type="RefSeq" id="WP_042901635.1">
    <property type="nucleotide sequence ID" value="NZ_JPFU01000014.1"/>
</dbReference>
<feature type="transmembrane region" description="Helical" evidence="6">
    <location>
        <begin position="200"/>
        <end position="218"/>
    </location>
</feature>
<accession>A0A081PTS8</accession>
<evidence type="ECO:0000313" key="8">
    <source>
        <dbReference type="EMBL" id="KEQ34101.1"/>
    </source>
</evidence>
<dbReference type="InterPro" id="IPR036259">
    <property type="entry name" value="MFS_trans_sf"/>
</dbReference>
<evidence type="ECO:0000256" key="5">
    <source>
        <dbReference type="ARBA" id="ARBA00023136"/>
    </source>
</evidence>
<dbReference type="PANTHER" id="PTHR42718:SF40">
    <property type="entry name" value="METHYLENOMYCIN A RESISTANCE PROTEIN"/>
    <property type="match status" value="1"/>
</dbReference>
<dbReference type="GO" id="GO:0022857">
    <property type="term" value="F:transmembrane transporter activity"/>
    <property type="evidence" value="ECO:0007669"/>
    <property type="project" value="InterPro"/>
</dbReference>
<evidence type="ECO:0000256" key="3">
    <source>
        <dbReference type="ARBA" id="ARBA00022692"/>
    </source>
</evidence>
<dbReference type="SUPFAM" id="SSF103473">
    <property type="entry name" value="MFS general substrate transporter"/>
    <property type="match status" value="1"/>
</dbReference>
<dbReference type="Gene3D" id="1.20.1720.10">
    <property type="entry name" value="Multidrug resistance protein D"/>
    <property type="match status" value="1"/>
</dbReference>
<evidence type="ECO:0000256" key="4">
    <source>
        <dbReference type="ARBA" id="ARBA00022989"/>
    </source>
</evidence>
<feature type="transmembrane region" description="Helical" evidence="6">
    <location>
        <begin position="297"/>
        <end position="320"/>
    </location>
</feature>
<feature type="transmembrane region" description="Helical" evidence="6">
    <location>
        <begin position="428"/>
        <end position="448"/>
    </location>
</feature>
<comment type="subcellular location">
    <subcellularLocation>
        <location evidence="1">Cell membrane</location>
        <topology evidence="1">Multi-pass membrane protein</topology>
    </subcellularLocation>
</comment>
<feature type="transmembrane region" description="Helical" evidence="6">
    <location>
        <begin position="103"/>
        <end position="126"/>
    </location>
</feature>
<dbReference type="AlphaFoldDB" id="A0A081PTS8"/>
<name>A0A081PTS8_STRMT</name>
<dbReference type="CDD" id="cd17321">
    <property type="entry name" value="MFS_MMR_MDR_like"/>
    <property type="match status" value="1"/>
</dbReference>
<dbReference type="Pfam" id="PF07690">
    <property type="entry name" value="MFS_1"/>
    <property type="match status" value="1"/>
</dbReference>
<dbReference type="Proteomes" id="UP000028090">
    <property type="component" value="Unassembled WGS sequence"/>
</dbReference>
<keyword evidence="4 6" id="KW-1133">Transmembrane helix</keyword>
<evidence type="ECO:0000256" key="1">
    <source>
        <dbReference type="ARBA" id="ARBA00004651"/>
    </source>
</evidence>
<keyword evidence="5 6" id="KW-0472">Membrane</keyword>
<keyword evidence="2" id="KW-0813">Transport</keyword>
<feature type="domain" description="Major facilitator superfamily (MFS) profile" evidence="7">
    <location>
        <begin position="12"/>
        <end position="452"/>
    </location>
</feature>
<protein>
    <submittedName>
        <fullName evidence="8">Major Facilitator Superfamily protein</fullName>
    </submittedName>
</protein>
<feature type="transmembrane region" description="Helical" evidence="6">
    <location>
        <begin position="360"/>
        <end position="385"/>
    </location>
</feature>
<dbReference type="PATRIC" id="fig|28037.95.peg.1801"/>
<proteinExistence type="predicted"/>
<feature type="transmembrane region" description="Helical" evidence="6">
    <location>
        <begin position="230"/>
        <end position="246"/>
    </location>
</feature>
<evidence type="ECO:0000259" key="7">
    <source>
        <dbReference type="PROSITE" id="PS50850"/>
    </source>
</evidence>
<feature type="transmembrane region" description="Helical" evidence="6">
    <location>
        <begin position="169"/>
        <end position="188"/>
    </location>
</feature>
<feature type="transmembrane region" description="Helical" evidence="6">
    <location>
        <begin position="78"/>
        <end position="97"/>
    </location>
</feature>
<dbReference type="PROSITE" id="PS50850">
    <property type="entry name" value="MFS"/>
    <property type="match status" value="1"/>
</dbReference>